<dbReference type="PANTHER" id="PTHR23333">
    <property type="entry name" value="UBX DOMAIN CONTAINING PROTEIN"/>
    <property type="match status" value="1"/>
</dbReference>
<evidence type="ECO:0000256" key="1">
    <source>
        <dbReference type="SAM" id="MobiDB-lite"/>
    </source>
</evidence>
<keyword evidence="4" id="KW-1185">Reference proteome</keyword>
<feature type="domain" description="SEP" evidence="2">
    <location>
        <begin position="27"/>
        <end position="90"/>
    </location>
</feature>
<protein>
    <recommendedName>
        <fullName evidence="2">SEP domain-containing protein</fullName>
    </recommendedName>
</protein>
<dbReference type="SMART" id="SM00553">
    <property type="entry name" value="SEP"/>
    <property type="match status" value="1"/>
</dbReference>
<evidence type="ECO:0000259" key="2">
    <source>
        <dbReference type="PROSITE" id="PS51399"/>
    </source>
</evidence>
<organism evidence="3 4">
    <name type="scientific">Clohesyomyces aquaticus</name>
    <dbReference type="NCBI Taxonomy" id="1231657"/>
    <lineage>
        <taxon>Eukaryota</taxon>
        <taxon>Fungi</taxon>
        <taxon>Dikarya</taxon>
        <taxon>Ascomycota</taxon>
        <taxon>Pezizomycotina</taxon>
        <taxon>Dothideomycetes</taxon>
        <taxon>Pleosporomycetidae</taxon>
        <taxon>Pleosporales</taxon>
        <taxon>Lindgomycetaceae</taxon>
        <taxon>Clohesyomyces</taxon>
    </lineage>
</organism>
<comment type="caution">
    <text evidence="3">The sequence shown here is derived from an EMBL/GenBank/DDBJ whole genome shotgun (WGS) entry which is preliminary data.</text>
</comment>
<feature type="region of interest" description="Disordered" evidence="1">
    <location>
        <begin position="180"/>
        <end position="211"/>
    </location>
</feature>
<dbReference type="Gene3D" id="3.30.420.210">
    <property type="entry name" value="SEP domain"/>
    <property type="match status" value="1"/>
</dbReference>
<dbReference type="PANTHER" id="PTHR23333:SF20">
    <property type="entry name" value="NSFL1 COFACTOR P47"/>
    <property type="match status" value="1"/>
</dbReference>
<feature type="compositionally biased region" description="Basic and acidic residues" evidence="1">
    <location>
        <begin position="202"/>
        <end position="211"/>
    </location>
</feature>
<dbReference type="GO" id="GO:0031468">
    <property type="term" value="P:nuclear membrane reassembly"/>
    <property type="evidence" value="ECO:0007669"/>
    <property type="project" value="TreeGrafter"/>
</dbReference>
<dbReference type="OrthoDB" id="25887at2759"/>
<proteinExistence type="predicted"/>
<dbReference type="Proteomes" id="UP000193144">
    <property type="component" value="Unassembled WGS sequence"/>
</dbReference>
<dbReference type="PROSITE" id="PS51399">
    <property type="entry name" value="SEP"/>
    <property type="match status" value="1"/>
</dbReference>
<dbReference type="AlphaFoldDB" id="A0A1Y1ZMH9"/>
<dbReference type="Pfam" id="PF08059">
    <property type="entry name" value="SEP"/>
    <property type="match status" value="1"/>
</dbReference>
<dbReference type="InterPro" id="IPR036241">
    <property type="entry name" value="NSFL1C_SEP_dom_sf"/>
</dbReference>
<gene>
    <name evidence="3" type="ORF">BCR34DRAFT_565277</name>
</gene>
<accession>A0A1Y1ZMH9</accession>
<sequence>MSRVVGIWKANASLQEYRNVIKDSSATPRPILDLWEDGFSVCDGPCNAYGENANIIQDIYSGRGPASLLGVQPGEQVELEIYPHKNENYKKPENRDDRIQGYYCTKDKLFANQFGLSELDTKTLVQVKRMDSPRGANYLSLLVEFTGIPEAAQAIDNLQNSQSNTLFEFVKDPCAGEPFGVKGPQSSQVKGKGAPPVLTKPTKPDRWIGKKPSRGVEKILVRYRDDPRY</sequence>
<dbReference type="GO" id="GO:0005829">
    <property type="term" value="C:cytosol"/>
    <property type="evidence" value="ECO:0007669"/>
    <property type="project" value="TreeGrafter"/>
</dbReference>
<dbReference type="GO" id="GO:0007030">
    <property type="term" value="P:Golgi organization"/>
    <property type="evidence" value="ECO:0007669"/>
    <property type="project" value="TreeGrafter"/>
</dbReference>
<name>A0A1Y1ZMH9_9PLEO</name>
<dbReference type="EMBL" id="MCFA01000061">
    <property type="protein sequence ID" value="ORY11394.1"/>
    <property type="molecule type" value="Genomic_DNA"/>
</dbReference>
<reference evidence="3 4" key="1">
    <citation type="submission" date="2016-07" db="EMBL/GenBank/DDBJ databases">
        <title>Pervasive Adenine N6-methylation of Active Genes in Fungi.</title>
        <authorList>
            <consortium name="DOE Joint Genome Institute"/>
            <person name="Mondo S.J."/>
            <person name="Dannebaum R.O."/>
            <person name="Kuo R.C."/>
            <person name="Labutti K."/>
            <person name="Haridas S."/>
            <person name="Kuo A."/>
            <person name="Salamov A."/>
            <person name="Ahrendt S.R."/>
            <person name="Lipzen A."/>
            <person name="Sullivan W."/>
            <person name="Andreopoulos W.B."/>
            <person name="Clum A."/>
            <person name="Lindquist E."/>
            <person name="Daum C."/>
            <person name="Ramamoorthy G.K."/>
            <person name="Gryganskyi A."/>
            <person name="Culley D."/>
            <person name="Magnuson J.K."/>
            <person name="James T.Y."/>
            <person name="O'Malley M.A."/>
            <person name="Stajich J.E."/>
            <person name="Spatafora J.W."/>
            <person name="Visel A."/>
            <person name="Grigoriev I.V."/>
        </authorList>
    </citation>
    <scope>NUCLEOTIDE SEQUENCE [LARGE SCALE GENOMIC DNA]</scope>
    <source>
        <strain evidence="3 4">CBS 115471</strain>
    </source>
</reference>
<dbReference type="STRING" id="1231657.A0A1Y1ZMH9"/>
<dbReference type="SUPFAM" id="SSF102848">
    <property type="entry name" value="NSFL1 (p97 ATPase) cofactor p47, SEP domain"/>
    <property type="match status" value="1"/>
</dbReference>
<evidence type="ECO:0000313" key="3">
    <source>
        <dbReference type="EMBL" id="ORY11394.1"/>
    </source>
</evidence>
<dbReference type="GO" id="GO:0061025">
    <property type="term" value="P:membrane fusion"/>
    <property type="evidence" value="ECO:0007669"/>
    <property type="project" value="TreeGrafter"/>
</dbReference>
<dbReference type="GO" id="GO:0000045">
    <property type="term" value="P:autophagosome assembly"/>
    <property type="evidence" value="ECO:0007669"/>
    <property type="project" value="TreeGrafter"/>
</dbReference>
<dbReference type="GO" id="GO:0005634">
    <property type="term" value="C:nucleus"/>
    <property type="evidence" value="ECO:0007669"/>
    <property type="project" value="TreeGrafter"/>
</dbReference>
<dbReference type="GO" id="GO:0043161">
    <property type="term" value="P:proteasome-mediated ubiquitin-dependent protein catabolic process"/>
    <property type="evidence" value="ECO:0007669"/>
    <property type="project" value="TreeGrafter"/>
</dbReference>
<evidence type="ECO:0000313" key="4">
    <source>
        <dbReference type="Proteomes" id="UP000193144"/>
    </source>
</evidence>
<dbReference type="InterPro" id="IPR012989">
    <property type="entry name" value="SEP_domain"/>
</dbReference>
<dbReference type="GO" id="GO:0043130">
    <property type="term" value="F:ubiquitin binding"/>
    <property type="evidence" value="ECO:0007669"/>
    <property type="project" value="TreeGrafter"/>
</dbReference>